<dbReference type="AlphaFoldDB" id="A0A495VSA2"/>
<feature type="transmembrane region" description="Helical" evidence="7">
    <location>
        <begin position="185"/>
        <end position="204"/>
    </location>
</feature>
<reference evidence="9 10" key="1">
    <citation type="submission" date="2018-10" db="EMBL/GenBank/DDBJ databases">
        <title>Sequencing the genomes of 1000 actinobacteria strains.</title>
        <authorList>
            <person name="Klenk H.-P."/>
        </authorList>
    </citation>
    <scope>NUCLEOTIDE SEQUENCE [LARGE SCALE GENOMIC DNA]</scope>
    <source>
        <strain evidence="9 10">DSM 43800</strain>
    </source>
</reference>
<evidence type="ECO:0000313" key="9">
    <source>
        <dbReference type="EMBL" id="RKT52251.1"/>
    </source>
</evidence>
<accession>A0A495VSA2</accession>
<keyword evidence="3" id="KW-1003">Cell membrane</keyword>
<dbReference type="EMBL" id="RBXO01000001">
    <property type="protein sequence ID" value="RKT52251.1"/>
    <property type="molecule type" value="Genomic_DNA"/>
</dbReference>
<keyword evidence="10" id="KW-1185">Reference proteome</keyword>
<evidence type="ECO:0000256" key="4">
    <source>
        <dbReference type="ARBA" id="ARBA00022692"/>
    </source>
</evidence>
<dbReference type="Pfam" id="PF00528">
    <property type="entry name" value="BPD_transp_1"/>
    <property type="match status" value="1"/>
</dbReference>
<evidence type="ECO:0000256" key="5">
    <source>
        <dbReference type="ARBA" id="ARBA00022989"/>
    </source>
</evidence>
<dbReference type="GO" id="GO:0005886">
    <property type="term" value="C:plasma membrane"/>
    <property type="evidence" value="ECO:0007669"/>
    <property type="project" value="UniProtKB-SubCell"/>
</dbReference>
<proteinExistence type="inferred from homology"/>
<dbReference type="Gene3D" id="1.10.3720.10">
    <property type="entry name" value="MetI-like"/>
    <property type="match status" value="1"/>
</dbReference>
<gene>
    <name evidence="9" type="ORF">C8E97_0760</name>
</gene>
<name>A0A495VSA2_9PSEU</name>
<keyword evidence="4 7" id="KW-0812">Transmembrane</keyword>
<evidence type="ECO:0000256" key="6">
    <source>
        <dbReference type="ARBA" id="ARBA00023136"/>
    </source>
</evidence>
<dbReference type="GO" id="GO:0055085">
    <property type="term" value="P:transmembrane transport"/>
    <property type="evidence" value="ECO:0007669"/>
    <property type="project" value="InterPro"/>
</dbReference>
<feature type="transmembrane region" description="Helical" evidence="7">
    <location>
        <begin position="7"/>
        <end position="27"/>
    </location>
</feature>
<dbReference type="Proteomes" id="UP000282084">
    <property type="component" value="Unassembled WGS sequence"/>
</dbReference>
<dbReference type="InterPro" id="IPR050901">
    <property type="entry name" value="BP-dep_ABC_trans_perm"/>
</dbReference>
<dbReference type="OrthoDB" id="7314804at2"/>
<dbReference type="CDD" id="cd06261">
    <property type="entry name" value="TM_PBP2"/>
    <property type="match status" value="1"/>
</dbReference>
<feature type="transmembrane region" description="Helical" evidence="7">
    <location>
        <begin position="135"/>
        <end position="154"/>
    </location>
</feature>
<comment type="caution">
    <text evidence="9">The sequence shown here is derived from an EMBL/GenBank/DDBJ whole genome shotgun (WGS) entry which is preliminary data.</text>
</comment>
<feature type="transmembrane region" description="Helical" evidence="7">
    <location>
        <begin position="237"/>
        <end position="258"/>
    </location>
</feature>
<evidence type="ECO:0000313" key="10">
    <source>
        <dbReference type="Proteomes" id="UP000282084"/>
    </source>
</evidence>
<evidence type="ECO:0000256" key="2">
    <source>
        <dbReference type="ARBA" id="ARBA00022448"/>
    </source>
</evidence>
<dbReference type="RefSeq" id="WP_121001660.1">
    <property type="nucleotide sequence ID" value="NZ_RBXO01000001.1"/>
</dbReference>
<evidence type="ECO:0000259" key="8">
    <source>
        <dbReference type="PROSITE" id="PS50928"/>
    </source>
</evidence>
<protein>
    <submittedName>
        <fullName evidence="9">Carbohydrate ABC transporter membrane protein 2 (CUT1 family)</fullName>
    </submittedName>
</protein>
<evidence type="ECO:0000256" key="1">
    <source>
        <dbReference type="ARBA" id="ARBA00004651"/>
    </source>
</evidence>
<keyword evidence="2 7" id="KW-0813">Transport</keyword>
<keyword evidence="5 7" id="KW-1133">Transmembrane helix</keyword>
<comment type="similarity">
    <text evidence="7">Belongs to the binding-protein-dependent transport system permease family.</text>
</comment>
<dbReference type="InterPro" id="IPR000515">
    <property type="entry name" value="MetI-like"/>
</dbReference>
<organism evidence="9 10">
    <name type="scientific">Saccharothrix australiensis</name>
    <dbReference type="NCBI Taxonomy" id="2072"/>
    <lineage>
        <taxon>Bacteria</taxon>
        <taxon>Bacillati</taxon>
        <taxon>Actinomycetota</taxon>
        <taxon>Actinomycetes</taxon>
        <taxon>Pseudonocardiales</taxon>
        <taxon>Pseudonocardiaceae</taxon>
        <taxon>Saccharothrix</taxon>
    </lineage>
</organism>
<sequence>MNGKKVTGNVVAIVIALFFAFPTYWMVSSALKPTKDLLSTSYDLIPFSVTGANFATAWTKPGFLGSLGNSLFVTLTAVVAAIVVGMLAALAMSRMRFRGRKGFLMLMLVAQMAPFEALLIPMFLMMRDLDLLDKLPSLALIYFAVTLPFCAWTLRGFVNGIPYELEEAAMVDGCGRWGAFRRVTLPLLGPGLVATSVFAFVTAWNEFLFGLSLIKDQSKETLPVWLSGFQSNFGTDWGGAMAASALFTLPVLVFFLIVQRKMVTGVTAGAVKG</sequence>
<dbReference type="PROSITE" id="PS50928">
    <property type="entry name" value="ABC_TM1"/>
    <property type="match status" value="1"/>
</dbReference>
<dbReference type="SUPFAM" id="SSF161098">
    <property type="entry name" value="MetI-like"/>
    <property type="match status" value="1"/>
</dbReference>
<evidence type="ECO:0000256" key="7">
    <source>
        <dbReference type="RuleBase" id="RU363032"/>
    </source>
</evidence>
<dbReference type="PANTHER" id="PTHR32243">
    <property type="entry name" value="MALTOSE TRANSPORT SYSTEM PERMEASE-RELATED"/>
    <property type="match status" value="1"/>
</dbReference>
<evidence type="ECO:0000256" key="3">
    <source>
        <dbReference type="ARBA" id="ARBA00022475"/>
    </source>
</evidence>
<feature type="transmembrane region" description="Helical" evidence="7">
    <location>
        <begin position="103"/>
        <end position="123"/>
    </location>
</feature>
<dbReference type="InterPro" id="IPR035906">
    <property type="entry name" value="MetI-like_sf"/>
</dbReference>
<feature type="domain" description="ABC transmembrane type-1" evidence="8">
    <location>
        <begin position="67"/>
        <end position="258"/>
    </location>
</feature>
<comment type="subcellular location">
    <subcellularLocation>
        <location evidence="1 7">Cell membrane</location>
        <topology evidence="1 7">Multi-pass membrane protein</topology>
    </subcellularLocation>
</comment>
<dbReference type="PANTHER" id="PTHR32243:SF18">
    <property type="entry name" value="INNER MEMBRANE ABC TRANSPORTER PERMEASE PROTEIN YCJP"/>
    <property type="match status" value="1"/>
</dbReference>
<feature type="transmembrane region" description="Helical" evidence="7">
    <location>
        <begin position="71"/>
        <end position="91"/>
    </location>
</feature>
<keyword evidence="6 7" id="KW-0472">Membrane</keyword>